<sequence length="45" mass="5199">MVKLYTHTHTCTCLHSQDTLSLTLPSQTCQHEHITTPMHSRLPLR</sequence>
<proteinExistence type="predicted"/>
<name>A0A0E9UZL4_ANGAN</name>
<reference evidence="1" key="2">
    <citation type="journal article" date="2015" name="Fish Shellfish Immunol.">
        <title>Early steps in the European eel (Anguilla anguilla)-Vibrio vulnificus interaction in the gills: Role of the RtxA13 toxin.</title>
        <authorList>
            <person name="Callol A."/>
            <person name="Pajuelo D."/>
            <person name="Ebbesson L."/>
            <person name="Teles M."/>
            <person name="MacKenzie S."/>
            <person name="Amaro C."/>
        </authorList>
    </citation>
    <scope>NUCLEOTIDE SEQUENCE</scope>
</reference>
<accession>A0A0E9UZL4</accession>
<organism evidence="1">
    <name type="scientific">Anguilla anguilla</name>
    <name type="common">European freshwater eel</name>
    <name type="synonym">Muraena anguilla</name>
    <dbReference type="NCBI Taxonomy" id="7936"/>
    <lineage>
        <taxon>Eukaryota</taxon>
        <taxon>Metazoa</taxon>
        <taxon>Chordata</taxon>
        <taxon>Craniata</taxon>
        <taxon>Vertebrata</taxon>
        <taxon>Euteleostomi</taxon>
        <taxon>Actinopterygii</taxon>
        <taxon>Neopterygii</taxon>
        <taxon>Teleostei</taxon>
        <taxon>Anguilliformes</taxon>
        <taxon>Anguillidae</taxon>
        <taxon>Anguilla</taxon>
    </lineage>
</organism>
<reference evidence="1" key="1">
    <citation type="submission" date="2014-11" db="EMBL/GenBank/DDBJ databases">
        <authorList>
            <person name="Amaro Gonzalez C."/>
        </authorList>
    </citation>
    <scope>NUCLEOTIDE SEQUENCE</scope>
</reference>
<dbReference type="EMBL" id="GBXM01037278">
    <property type="protein sequence ID" value="JAH71299.1"/>
    <property type="molecule type" value="Transcribed_RNA"/>
</dbReference>
<dbReference type="AlphaFoldDB" id="A0A0E9UZL4"/>
<protein>
    <submittedName>
        <fullName evidence="1">Uncharacterized protein</fullName>
    </submittedName>
</protein>
<evidence type="ECO:0000313" key="1">
    <source>
        <dbReference type="EMBL" id="JAH71299.1"/>
    </source>
</evidence>